<reference evidence="2" key="1">
    <citation type="journal article" date="2019" name="Int. J. Syst. Evol. Microbiol.">
        <title>The Global Catalogue of Microorganisms (GCM) 10K type strain sequencing project: providing services to taxonomists for standard genome sequencing and annotation.</title>
        <authorList>
            <consortium name="The Broad Institute Genomics Platform"/>
            <consortium name="The Broad Institute Genome Sequencing Center for Infectious Disease"/>
            <person name="Wu L."/>
            <person name="Ma J."/>
        </authorList>
    </citation>
    <scope>NUCLEOTIDE SEQUENCE [LARGE SCALE GENOMIC DNA]</scope>
    <source>
        <strain evidence="2">JCM 17664</strain>
    </source>
</reference>
<evidence type="ECO:0000313" key="2">
    <source>
        <dbReference type="Proteomes" id="UP001501207"/>
    </source>
</evidence>
<dbReference type="InterPro" id="IPR011990">
    <property type="entry name" value="TPR-like_helical_dom_sf"/>
</dbReference>
<keyword evidence="2" id="KW-1185">Reference proteome</keyword>
<dbReference type="SUPFAM" id="SSF48452">
    <property type="entry name" value="TPR-like"/>
    <property type="match status" value="1"/>
</dbReference>
<dbReference type="CDD" id="cd08977">
    <property type="entry name" value="SusD"/>
    <property type="match status" value="1"/>
</dbReference>
<dbReference type="Gene3D" id="1.25.40.390">
    <property type="match status" value="1"/>
</dbReference>
<dbReference type="RefSeq" id="WP_344979529.1">
    <property type="nucleotide sequence ID" value="NZ_BAABFN010000005.1"/>
</dbReference>
<protein>
    <submittedName>
        <fullName evidence="1">SusD/RagB family nutrient-binding outer membrane lipoprotein</fullName>
    </submittedName>
</protein>
<evidence type="ECO:0000313" key="1">
    <source>
        <dbReference type="EMBL" id="GAA4313346.1"/>
    </source>
</evidence>
<accession>A0ABP8FY32</accession>
<organism evidence="1 2">
    <name type="scientific">Compostibacter hankyongensis</name>
    <dbReference type="NCBI Taxonomy" id="1007089"/>
    <lineage>
        <taxon>Bacteria</taxon>
        <taxon>Pseudomonadati</taxon>
        <taxon>Bacteroidota</taxon>
        <taxon>Chitinophagia</taxon>
        <taxon>Chitinophagales</taxon>
        <taxon>Chitinophagaceae</taxon>
        <taxon>Compostibacter</taxon>
    </lineage>
</organism>
<dbReference type="Pfam" id="PF12771">
    <property type="entry name" value="SusD-like_2"/>
    <property type="match status" value="1"/>
</dbReference>
<keyword evidence="1" id="KW-0449">Lipoprotein</keyword>
<dbReference type="Proteomes" id="UP001501207">
    <property type="component" value="Unassembled WGS sequence"/>
</dbReference>
<comment type="caution">
    <text evidence="1">The sequence shown here is derived from an EMBL/GenBank/DDBJ whole genome shotgun (WGS) entry which is preliminary data.</text>
</comment>
<gene>
    <name evidence="1" type="ORF">GCM10023143_23570</name>
</gene>
<dbReference type="InterPro" id="IPR041662">
    <property type="entry name" value="SusD-like_2"/>
</dbReference>
<dbReference type="EMBL" id="BAABFN010000005">
    <property type="protein sequence ID" value="GAA4313346.1"/>
    <property type="molecule type" value="Genomic_DNA"/>
</dbReference>
<name>A0ABP8FY32_9BACT</name>
<sequence>MKPYNNIRTVLTLVTLLLVFPGCKKFLDINENPNKPETADPTLLLPSAEASTGFALGNNFQIYGNMWGQYWTQNPFTSQYKSIDDYQPSPSSYTRPWRELYSGALQDLKVIIGQGGDAKYAQHAAIALILRAYTFQLLTDAFGDIPLKQALSPDSILNPAYDTQEEVYDSIFSMIDQAKAIIDPDAEFVPGGEDLLFGGDMDKWTAFANTLKLRAYLRLSEVDPEKAKAGIAALYTSGAEFLDEDAKISYSATGGNQNPFFTEMVGLGYTQNPVASATCVDAMKENDDPRVTVFYTVPDDTGEVVSIPQGSYNDEPDYTISSPSAAVGADGDDPTSAQAPVKFISAAESYFLQAEAVARGWADGDAKTLFTQGIKASFEAYGIGDQAQAYIGSASAAQWPGGGVDGQVQAIITQKYFAMCGNQGFEAWTEWRRTGYPDFFITSQSSILSGDQKPLRFLYPESEMNQNLNFPGLKDLTAPVWWDK</sequence>
<proteinExistence type="predicted"/>